<comment type="caution">
    <text evidence="1">The sequence shown here is derived from an EMBL/GenBank/DDBJ whole genome shotgun (WGS) entry which is preliminary data.</text>
</comment>
<sequence>MTARARYHHTDFWGLLVRRWYRLSQPPKLRHMARTLPYLKLKPAGDAWDVYWKGRKVTRTAPWSELKAGAPERLYVIGSGPSIREQYIDRLAGEACVLLNGAIALTLDGTLGRPFAVMVEDARFILEKGDMLKRLPRGTRLCLVGSALRALGEVDPELFSHFRLYFIQGFETPYGRPRRSLEAVDPRHFRQSGRAKLSLNMEEGHFGCGTVMYCGIQLAFYLRVRALFLVGFDMTNFEQPRFYESERNAAWTGLVKAYHGRVLPAMELAAHTARDVGMTIENCSHTSAIPRTLFPFNDRLM</sequence>
<dbReference type="RefSeq" id="WP_189610207.1">
    <property type="nucleotide sequence ID" value="NZ_BMXR01000007.1"/>
</dbReference>
<keyword evidence="2" id="KW-1185">Reference proteome</keyword>
<reference evidence="1" key="1">
    <citation type="journal article" date="2014" name="Int. J. Syst. Evol. Microbiol.">
        <title>Complete genome sequence of Corynebacterium casei LMG S-19264T (=DSM 44701T), isolated from a smear-ripened cheese.</title>
        <authorList>
            <consortium name="US DOE Joint Genome Institute (JGI-PGF)"/>
            <person name="Walter F."/>
            <person name="Albersmeier A."/>
            <person name="Kalinowski J."/>
            <person name="Ruckert C."/>
        </authorList>
    </citation>
    <scope>NUCLEOTIDE SEQUENCE</scope>
    <source>
        <strain evidence="1">KCTC 22169</strain>
    </source>
</reference>
<reference evidence="1" key="2">
    <citation type="submission" date="2020-09" db="EMBL/GenBank/DDBJ databases">
        <authorList>
            <person name="Sun Q."/>
            <person name="Kim S."/>
        </authorList>
    </citation>
    <scope>NUCLEOTIDE SEQUENCE</scope>
    <source>
        <strain evidence="1">KCTC 22169</strain>
    </source>
</reference>
<evidence type="ECO:0000313" key="2">
    <source>
        <dbReference type="Proteomes" id="UP000626148"/>
    </source>
</evidence>
<protein>
    <submittedName>
        <fullName evidence="1">Glycosyl transferase</fullName>
    </submittedName>
</protein>
<dbReference type="Proteomes" id="UP000626148">
    <property type="component" value="Unassembled WGS sequence"/>
</dbReference>
<proteinExistence type="predicted"/>
<organism evidence="1 2">
    <name type="scientific">Saccharospirillum salsuginis</name>
    <dbReference type="NCBI Taxonomy" id="418750"/>
    <lineage>
        <taxon>Bacteria</taxon>
        <taxon>Pseudomonadati</taxon>
        <taxon>Pseudomonadota</taxon>
        <taxon>Gammaproteobacteria</taxon>
        <taxon>Oceanospirillales</taxon>
        <taxon>Saccharospirillaceae</taxon>
        <taxon>Saccharospirillum</taxon>
    </lineage>
</organism>
<dbReference type="GO" id="GO:0016740">
    <property type="term" value="F:transferase activity"/>
    <property type="evidence" value="ECO:0007669"/>
    <property type="project" value="UniProtKB-KW"/>
</dbReference>
<gene>
    <name evidence="1" type="ORF">GCM10007392_30590</name>
</gene>
<keyword evidence="1" id="KW-0808">Transferase</keyword>
<dbReference type="EMBL" id="BMXR01000007">
    <property type="protein sequence ID" value="GGX60452.1"/>
    <property type="molecule type" value="Genomic_DNA"/>
</dbReference>
<evidence type="ECO:0000313" key="1">
    <source>
        <dbReference type="EMBL" id="GGX60452.1"/>
    </source>
</evidence>
<accession>A0A918KGB7</accession>
<name>A0A918KGB7_9GAMM</name>
<dbReference type="AlphaFoldDB" id="A0A918KGB7"/>